<keyword evidence="8 10" id="KW-0472">Membrane</keyword>
<evidence type="ECO:0000313" key="11">
    <source>
        <dbReference type="EMBL" id="KAG2173947.1"/>
    </source>
</evidence>
<comment type="similarity">
    <text evidence="2">Belongs to the MDM31/MDM32 family.</text>
</comment>
<dbReference type="PANTHER" id="PTHR31068:SF0">
    <property type="entry name" value="MITOCHONDRIAL DISTRIBUTION AND MORPHOLOGY PROTEIN 31"/>
    <property type="match status" value="1"/>
</dbReference>
<keyword evidence="7" id="KW-0496">Mitochondrion</keyword>
<evidence type="ECO:0000256" key="8">
    <source>
        <dbReference type="ARBA" id="ARBA00023136"/>
    </source>
</evidence>
<evidence type="ECO:0000256" key="9">
    <source>
        <dbReference type="ARBA" id="ARBA00025191"/>
    </source>
</evidence>
<dbReference type="OrthoDB" id="17678at2759"/>
<evidence type="ECO:0000256" key="2">
    <source>
        <dbReference type="ARBA" id="ARBA00005687"/>
    </source>
</evidence>
<keyword evidence="3 10" id="KW-0812">Transmembrane</keyword>
<evidence type="ECO:0000256" key="4">
    <source>
        <dbReference type="ARBA" id="ARBA00022792"/>
    </source>
</evidence>
<keyword evidence="5" id="KW-0809">Transit peptide</keyword>
<evidence type="ECO:0000256" key="1">
    <source>
        <dbReference type="ARBA" id="ARBA00004273"/>
    </source>
</evidence>
<dbReference type="Pfam" id="PF08118">
    <property type="entry name" value="MDM31_MDM32"/>
    <property type="match status" value="1"/>
</dbReference>
<comment type="function">
    <text evidence="9">Involved in the organization of the mitochondrial membranes and the global structure of the mitochondria. Also required for mitochondrial distribution and mobility as well as for the maintenance of mitochondrial DNA nucleoids structures.</text>
</comment>
<keyword evidence="12" id="KW-1185">Reference proteome</keyword>
<dbReference type="GO" id="GO:0005743">
    <property type="term" value="C:mitochondrial inner membrane"/>
    <property type="evidence" value="ECO:0007669"/>
    <property type="project" value="UniProtKB-SubCell"/>
</dbReference>
<protein>
    <recommendedName>
        <fullName evidence="13">Mitochondrial distribution and morphology protein family 31/32</fullName>
    </recommendedName>
</protein>
<dbReference type="AlphaFoldDB" id="A0A8H7UA19"/>
<dbReference type="GO" id="GO:0000001">
    <property type="term" value="P:mitochondrion inheritance"/>
    <property type="evidence" value="ECO:0007669"/>
    <property type="project" value="InterPro"/>
</dbReference>
<dbReference type="InterPro" id="IPR012571">
    <property type="entry name" value="Mdm31/Mdm32"/>
</dbReference>
<evidence type="ECO:0000256" key="5">
    <source>
        <dbReference type="ARBA" id="ARBA00022946"/>
    </source>
</evidence>
<feature type="transmembrane region" description="Helical" evidence="10">
    <location>
        <begin position="194"/>
        <end position="222"/>
    </location>
</feature>
<evidence type="ECO:0000256" key="7">
    <source>
        <dbReference type="ARBA" id="ARBA00023128"/>
    </source>
</evidence>
<dbReference type="EMBL" id="JAEPRA010000017">
    <property type="protein sequence ID" value="KAG2173947.1"/>
    <property type="molecule type" value="Genomic_DNA"/>
</dbReference>
<evidence type="ECO:0000256" key="3">
    <source>
        <dbReference type="ARBA" id="ARBA00022692"/>
    </source>
</evidence>
<reference evidence="11" key="1">
    <citation type="submission" date="2020-12" db="EMBL/GenBank/DDBJ databases">
        <title>Metabolic potential, ecology and presence of endohyphal bacteria is reflected in genomic diversity of Mucoromycotina.</title>
        <authorList>
            <person name="Muszewska A."/>
            <person name="Okrasinska A."/>
            <person name="Steczkiewicz K."/>
            <person name="Drgas O."/>
            <person name="Orlowska M."/>
            <person name="Perlinska-Lenart U."/>
            <person name="Aleksandrzak-Piekarczyk T."/>
            <person name="Szatraj K."/>
            <person name="Zielenkiewicz U."/>
            <person name="Pilsyk S."/>
            <person name="Malc E."/>
            <person name="Mieczkowski P."/>
            <person name="Kruszewska J.S."/>
            <person name="Biernat P."/>
            <person name="Pawlowska J."/>
        </authorList>
    </citation>
    <scope>NUCLEOTIDE SEQUENCE</scope>
    <source>
        <strain evidence="11">WA0000051536</strain>
    </source>
</reference>
<name>A0A8H7UA19_9FUNG</name>
<dbReference type="Proteomes" id="UP000612746">
    <property type="component" value="Unassembled WGS sequence"/>
</dbReference>
<organism evidence="11 12">
    <name type="scientific">Umbelopsis vinacea</name>
    <dbReference type="NCBI Taxonomy" id="44442"/>
    <lineage>
        <taxon>Eukaryota</taxon>
        <taxon>Fungi</taxon>
        <taxon>Fungi incertae sedis</taxon>
        <taxon>Mucoromycota</taxon>
        <taxon>Mucoromycotina</taxon>
        <taxon>Umbelopsidomycetes</taxon>
        <taxon>Umbelopsidales</taxon>
        <taxon>Umbelopsidaceae</taxon>
        <taxon>Umbelopsis</taxon>
    </lineage>
</organism>
<evidence type="ECO:0000313" key="12">
    <source>
        <dbReference type="Proteomes" id="UP000612746"/>
    </source>
</evidence>
<dbReference type="PANTHER" id="PTHR31068">
    <property type="entry name" value="MITOCHONDRIAL DISTRIBUTION AND MORPHOLOGY PROTEIN 31"/>
    <property type="match status" value="1"/>
</dbReference>
<evidence type="ECO:0000256" key="6">
    <source>
        <dbReference type="ARBA" id="ARBA00022989"/>
    </source>
</evidence>
<comment type="caution">
    <text evidence="11">The sequence shown here is derived from an EMBL/GenBank/DDBJ whole genome shotgun (WGS) entry which is preliminary data.</text>
</comment>
<proteinExistence type="inferred from homology"/>
<dbReference type="GO" id="GO:0007005">
    <property type="term" value="P:mitochondrion organization"/>
    <property type="evidence" value="ECO:0007669"/>
    <property type="project" value="InterPro"/>
</dbReference>
<comment type="subcellular location">
    <subcellularLocation>
        <location evidence="1">Mitochondrion inner membrane</location>
    </subcellularLocation>
</comment>
<sequence length="770" mass="88068">MSTWSRIRYRDFVKAVASRRTRKQLLARSLTPGFLAYNVNTTGCHEATINAPTISNIKTALGTLHECLAPKQVESEILRAFHLSFRRTFRSPRTEAAKQYSCRRSQLPLEMRLMSYARPSTLDKTFRVERVPMMARRHHHLHLSKRSYSHMPHLPHRPTKAEVLAQARGFFERLRVRVRFILMRSMRPWTLNDIGAVFSWVFLGQTVWLLVGTTSFVSLILWTANSLQFQEWIAYRIGQYLTSATGATVIFDSAIVPNWKEGKITFTNVRISRMPRSERAKFERKTSLQDDNEYNLHTSAGSPITSGALESVTLLTGSSGPDSDDNPLAGVYFDDEEKNNEVLKKWMWFDLRIESIQVTLNLVRWLDGKGLVQDADVQGVRGVVDRRHVRWDESVPWDPAAARQKYTPGDFELEQLTIDDLLVTVYQPYGFRPYPVSIFSAELNRFRKQWLFYDILCATKIVGSFDKCLFSVHTPQLEKSVLEQSSHLDQTSRYRSHDIYHYYPKPNPNGVVVGDENEGFGIINELAMEELGYKRMSRLRIDGVNTDHIFRRIEGPPGWISSGQVDVSADIYIPTDATTADSTELLRKLVYEIADKIELPQPVVLGTGNGDDEIVIGAHKYENELKPKPTTEPQFIMDIDFRFKNTKANIPLQTPELTYLSSAMVRPIVAYINRNKTIVPIKCRVVLPLSNFDGSWSAYDSVLIGSISEQLGKGFVDLTVDQQERNKRLKRIGFWSLQEITRNLVALHDLMKGTSRGFWSFLGTNTSHAT</sequence>
<accession>A0A8H7UA19</accession>
<keyword evidence="6 10" id="KW-1133">Transmembrane helix</keyword>
<keyword evidence="4" id="KW-0999">Mitochondrion inner membrane</keyword>
<gene>
    <name evidence="11" type="ORF">INT44_000060</name>
</gene>
<evidence type="ECO:0000256" key="10">
    <source>
        <dbReference type="SAM" id="Phobius"/>
    </source>
</evidence>
<evidence type="ECO:0008006" key="13">
    <source>
        <dbReference type="Google" id="ProtNLM"/>
    </source>
</evidence>